<dbReference type="EMBL" id="NRSH01000226">
    <property type="protein sequence ID" value="MBK1727685.1"/>
    <property type="molecule type" value="Genomic_DNA"/>
</dbReference>
<dbReference type="PANTHER" id="PTHR47690">
    <property type="entry name" value="GLUCOKINASE"/>
    <property type="match status" value="1"/>
</dbReference>
<dbReference type="Proteomes" id="UP000738126">
    <property type="component" value="Unassembled WGS sequence"/>
</dbReference>
<evidence type="ECO:0000313" key="4">
    <source>
        <dbReference type="EMBL" id="MBK1727685.1"/>
    </source>
</evidence>
<organism evidence="4 5">
    <name type="scientific">Halorhodospira neutriphila</name>
    <dbReference type="NCBI Taxonomy" id="168379"/>
    <lineage>
        <taxon>Bacteria</taxon>
        <taxon>Pseudomonadati</taxon>
        <taxon>Pseudomonadota</taxon>
        <taxon>Gammaproteobacteria</taxon>
        <taxon>Chromatiales</taxon>
        <taxon>Ectothiorhodospiraceae</taxon>
        <taxon>Halorhodospira</taxon>
    </lineage>
</organism>
<evidence type="ECO:0000256" key="3">
    <source>
        <dbReference type="RuleBase" id="RU004046"/>
    </source>
</evidence>
<dbReference type="InterPro" id="IPR003836">
    <property type="entry name" value="Glucokinase"/>
</dbReference>
<evidence type="ECO:0008006" key="6">
    <source>
        <dbReference type="Google" id="ProtNLM"/>
    </source>
</evidence>
<comment type="similarity">
    <text evidence="3">Belongs to the bacterial glucokinase family.</text>
</comment>
<protein>
    <recommendedName>
        <fullName evidence="6">Glucokinase</fullName>
    </recommendedName>
</protein>
<keyword evidence="1" id="KW-0808">Transferase</keyword>
<evidence type="ECO:0000313" key="5">
    <source>
        <dbReference type="Proteomes" id="UP000738126"/>
    </source>
</evidence>
<dbReference type="InterPro" id="IPR050201">
    <property type="entry name" value="Bacterial_glucokinase"/>
</dbReference>
<dbReference type="InterPro" id="IPR043129">
    <property type="entry name" value="ATPase_NBD"/>
</dbReference>
<evidence type="ECO:0000256" key="2">
    <source>
        <dbReference type="ARBA" id="ARBA00022777"/>
    </source>
</evidence>
<dbReference type="Pfam" id="PF02685">
    <property type="entry name" value="Glucokinase"/>
    <property type="match status" value="1"/>
</dbReference>
<proteinExistence type="inferred from homology"/>
<evidence type="ECO:0000256" key="1">
    <source>
        <dbReference type="ARBA" id="ARBA00022679"/>
    </source>
</evidence>
<dbReference type="SUPFAM" id="SSF53067">
    <property type="entry name" value="Actin-like ATPase domain"/>
    <property type="match status" value="1"/>
</dbReference>
<dbReference type="PANTHER" id="PTHR47690:SF1">
    <property type="entry name" value="GLUCOKINASE"/>
    <property type="match status" value="1"/>
</dbReference>
<reference evidence="4 5" key="1">
    <citation type="journal article" date="2020" name="Microorganisms">
        <title>Osmotic Adaptation and Compatible Solute Biosynthesis of Phototrophic Bacteria as Revealed from Genome Analyses.</title>
        <authorList>
            <person name="Imhoff J.F."/>
            <person name="Rahn T."/>
            <person name="Kunzel S."/>
            <person name="Keller A."/>
            <person name="Neulinger S.C."/>
        </authorList>
    </citation>
    <scope>NUCLEOTIDE SEQUENCE [LARGE SCALE GENOMIC DNA]</scope>
    <source>
        <strain evidence="4 5">DSM 15116</strain>
    </source>
</reference>
<dbReference type="Gene3D" id="3.40.367.20">
    <property type="match status" value="1"/>
</dbReference>
<keyword evidence="5" id="KW-1185">Reference proteome</keyword>
<keyword evidence="2" id="KW-0418">Kinase</keyword>
<name>A0ABS1E876_9GAMM</name>
<sequence length="90" mass="9524">MGLFLRLLGTTTGNLALTLGARGGLFLAGGILPAIGAEAVAASAFHERLVAKGRFRGYLDAIPVHLIHHPDTAALLGLRAWLDDLREEQP</sequence>
<accession>A0ABS1E876</accession>
<gene>
    <name evidence="4" type="ORF">CKO13_11825</name>
</gene>
<comment type="caution">
    <text evidence="4">The sequence shown here is derived from an EMBL/GenBank/DDBJ whole genome shotgun (WGS) entry which is preliminary data.</text>
</comment>